<dbReference type="GO" id="GO:0003676">
    <property type="term" value="F:nucleic acid binding"/>
    <property type="evidence" value="ECO:0007669"/>
    <property type="project" value="InterPro"/>
</dbReference>
<dbReference type="Proteomes" id="UP000290289">
    <property type="component" value="Chromosome 14"/>
</dbReference>
<accession>A0A498I961</accession>
<dbReference type="Pfam" id="PF13456">
    <property type="entry name" value="RVT_3"/>
    <property type="match status" value="1"/>
</dbReference>
<dbReference type="CDD" id="cd06222">
    <property type="entry name" value="RNase_H_like"/>
    <property type="match status" value="1"/>
</dbReference>
<gene>
    <name evidence="2" type="ORF">DVH24_039594</name>
</gene>
<dbReference type="InterPro" id="IPR012337">
    <property type="entry name" value="RNaseH-like_sf"/>
</dbReference>
<proteinExistence type="predicted"/>
<dbReference type="GO" id="GO:0004523">
    <property type="term" value="F:RNA-DNA hybrid ribonuclease activity"/>
    <property type="evidence" value="ECO:0007669"/>
    <property type="project" value="InterPro"/>
</dbReference>
<sequence length="130" mass="14353">MIKVNVDGAWKGNPLEVEAETILEGLKLAASSGHRNVVLENDCKNVMDIIQKRNLKGLWKIIPIVEEIRRHACLFSSLHWKWIPRSANKAAHAAASLAIQRVCSSEWDSVPPPSLVDVLSRDGLPCPPSV</sequence>
<dbReference type="InterPro" id="IPR036397">
    <property type="entry name" value="RNaseH_sf"/>
</dbReference>
<dbReference type="InterPro" id="IPR053151">
    <property type="entry name" value="RNase_H-like"/>
</dbReference>
<dbReference type="InterPro" id="IPR002156">
    <property type="entry name" value="RNaseH_domain"/>
</dbReference>
<dbReference type="InterPro" id="IPR044730">
    <property type="entry name" value="RNase_H-like_dom_plant"/>
</dbReference>
<reference evidence="2 3" key="1">
    <citation type="submission" date="2018-10" db="EMBL/GenBank/DDBJ databases">
        <title>A high-quality apple genome assembly.</title>
        <authorList>
            <person name="Hu J."/>
        </authorList>
    </citation>
    <scope>NUCLEOTIDE SEQUENCE [LARGE SCALE GENOMIC DNA]</scope>
    <source>
        <strain evidence="3">cv. HFTH1</strain>
        <tissue evidence="2">Young leaf</tissue>
    </source>
</reference>
<dbReference type="EMBL" id="RDQH01000340">
    <property type="protein sequence ID" value="RXH77623.1"/>
    <property type="molecule type" value="Genomic_DNA"/>
</dbReference>
<comment type="caution">
    <text evidence="2">The sequence shown here is derived from an EMBL/GenBank/DDBJ whole genome shotgun (WGS) entry which is preliminary data.</text>
</comment>
<protein>
    <recommendedName>
        <fullName evidence="1">RNase H type-1 domain-containing protein</fullName>
    </recommendedName>
</protein>
<evidence type="ECO:0000259" key="1">
    <source>
        <dbReference type="Pfam" id="PF13456"/>
    </source>
</evidence>
<evidence type="ECO:0000313" key="3">
    <source>
        <dbReference type="Proteomes" id="UP000290289"/>
    </source>
</evidence>
<dbReference type="SUPFAM" id="SSF53098">
    <property type="entry name" value="Ribonuclease H-like"/>
    <property type="match status" value="1"/>
</dbReference>
<dbReference type="Gene3D" id="3.30.420.10">
    <property type="entry name" value="Ribonuclease H-like superfamily/Ribonuclease H"/>
    <property type="match status" value="1"/>
</dbReference>
<dbReference type="AlphaFoldDB" id="A0A498I961"/>
<name>A0A498I961_MALDO</name>
<evidence type="ECO:0000313" key="2">
    <source>
        <dbReference type="EMBL" id="RXH77623.1"/>
    </source>
</evidence>
<feature type="domain" description="RNase H type-1" evidence="1">
    <location>
        <begin position="13"/>
        <end position="97"/>
    </location>
</feature>
<keyword evidence="3" id="KW-1185">Reference proteome</keyword>
<dbReference type="PANTHER" id="PTHR47723">
    <property type="entry name" value="OS05G0353850 PROTEIN"/>
    <property type="match status" value="1"/>
</dbReference>
<organism evidence="2 3">
    <name type="scientific">Malus domestica</name>
    <name type="common">Apple</name>
    <name type="synonym">Pyrus malus</name>
    <dbReference type="NCBI Taxonomy" id="3750"/>
    <lineage>
        <taxon>Eukaryota</taxon>
        <taxon>Viridiplantae</taxon>
        <taxon>Streptophyta</taxon>
        <taxon>Embryophyta</taxon>
        <taxon>Tracheophyta</taxon>
        <taxon>Spermatophyta</taxon>
        <taxon>Magnoliopsida</taxon>
        <taxon>eudicotyledons</taxon>
        <taxon>Gunneridae</taxon>
        <taxon>Pentapetalae</taxon>
        <taxon>rosids</taxon>
        <taxon>fabids</taxon>
        <taxon>Rosales</taxon>
        <taxon>Rosaceae</taxon>
        <taxon>Amygdaloideae</taxon>
        <taxon>Maleae</taxon>
        <taxon>Malus</taxon>
    </lineage>
</organism>
<dbReference type="PANTHER" id="PTHR47723:SF23">
    <property type="entry name" value="REVERSE TRANSCRIPTASE-LIKE PROTEIN"/>
    <property type="match status" value="1"/>
</dbReference>